<sequence length="488" mass="55808">MNYIVVLVIFVITLYFFNNDRKSKINSKIPGPIGLPVLGHVLYMTGDIHLQFQKWFKQYGTIFRVRVGVHETVVITGYPTLRKAFIENSEAFASRWQPNSRYFANQFGEMAFLNGEKHALLKKVVLSEMTTVRIKKMEDHIKKECEKLIKLFDQHADSNEPFEINSYLHMFSLNIILRFLFGVDYPYDKVSQTEGIIKAIMDFFLVAGTPVVSDFIPWIKPNPKHPFFVTYNKLAEETDVLIKKYQKTKQEEIENGTFLEENETIVGGLVKEYEKGNISWGNVTHTAIDMVSAGSDTSANTMIFCLIELINHPDIQSKLNNCISTSIFPNETVITHSKYRSSIQYLTMVMKETFRMYPIGLLGIPHVTSVDVEVEGVKIAAGTQVFQNIYASHRCEEFFSSPNEFIPERFMESSNLNYGSQTNLVHFGIGVRDCIGKSLGETEIFTLLSTLINRYEFINPDPSKPLNDVGSFGLTYQPPRTKVLLKKR</sequence>
<evidence type="ECO:0000256" key="2">
    <source>
        <dbReference type="ARBA" id="ARBA00004167"/>
    </source>
</evidence>
<dbReference type="OMA" id="HMAYNGR"/>
<accession>F0Z6Q9</accession>
<evidence type="ECO:0000256" key="1">
    <source>
        <dbReference type="ARBA" id="ARBA00001971"/>
    </source>
</evidence>
<dbReference type="VEuPathDB" id="AmoebaDB:DICPUDRAFT_25344"/>
<dbReference type="GeneID" id="10503537"/>
<dbReference type="KEGG" id="dpp:DICPUDRAFT_25344"/>
<evidence type="ECO:0000256" key="6">
    <source>
        <dbReference type="ARBA" id="ARBA00022723"/>
    </source>
</evidence>
<comment type="similarity">
    <text evidence="3 13">Belongs to the cytochrome P450 family.</text>
</comment>
<keyword evidence="10 13" id="KW-0503">Monooxygenase</keyword>
<evidence type="ECO:0000256" key="13">
    <source>
        <dbReference type="RuleBase" id="RU000461"/>
    </source>
</evidence>
<dbReference type="CDD" id="cd20617">
    <property type="entry name" value="CYP1_2-like"/>
    <property type="match status" value="1"/>
</dbReference>
<evidence type="ECO:0000256" key="8">
    <source>
        <dbReference type="ARBA" id="ARBA00023002"/>
    </source>
</evidence>
<evidence type="ECO:0000256" key="4">
    <source>
        <dbReference type="ARBA" id="ARBA00022617"/>
    </source>
</evidence>
<evidence type="ECO:0000313" key="14">
    <source>
        <dbReference type="EMBL" id="EGC40353.1"/>
    </source>
</evidence>
<dbReference type="STRING" id="5786.F0Z6Q9"/>
<evidence type="ECO:0000313" key="15">
    <source>
        <dbReference type="Proteomes" id="UP000001064"/>
    </source>
</evidence>
<keyword evidence="9 12" id="KW-0408">Iron</keyword>
<dbReference type="InterPro" id="IPR002401">
    <property type="entry name" value="Cyt_P450_E_grp-I"/>
</dbReference>
<dbReference type="PANTHER" id="PTHR24303">
    <property type="entry name" value="HEME-BINDING MONOOXYGENASE FAMILY"/>
    <property type="match status" value="1"/>
</dbReference>
<dbReference type="InParanoid" id="F0Z6Q9"/>
<keyword evidence="8 13" id="KW-0560">Oxidoreductase</keyword>
<dbReference type="OrthoDB" id="1055148at2759"/>
<dbReference type="InterPro" id="IPR036396">
    <property type="entry name" value="Cyt_P450_sf"/>
</dbReference>
<dbReference type="GO" id="GO:0020037">
    <property type="term" value="F:heme binding"/>
    <property type="evidence" value="ECO:0007669"/>
    <property type="project" value="InterPro"/>
</dbReference>
<feature type="binding site" description="axial binding residue" evidence="12">
    <location>
        <position position="434"/>
    </location>
    <ligand>
        <name>heme</name>
        <dbReference type="ChEBI" id="CHEBI:30413"/>
    </ligand>
    <ligandPart>
        <name>Fe</name>
        <dbReference type="ChEBI" id="CHEBI:18248"/>
    </ligandPart>
</feature>
<comment type="subcellular location">
    <subcellularLocation>
        <location evidence="2">Membrane</location>
        <topology evidence="2">Single-pass membrane protein</topology>
    </subcellularLocation>
</comment>
<keyword evidence="11" id="KW-0472">Membrane</keyword>
<keyword evidence="6 12" id="KW-0479">Metal-binding</keyword>
<evidence type="ECO:0000256" key="10">
    <source>
        <dbReference type="ARBA" id="ARBA00023033"/>
    </source>
</evidence>
<evidence type="ECO:0000256" key="5">
    <source>
        <dbReference type="ARBA" id="ARBA00022692"/>
    </source>
</evidence>
<dbReference type="Gene3D" id="1.10.630.10">
    <property type="entry name" value="Cytochrome P450"/>
    <property type="match status" value="1"/>
</dbReference>
<dbReference type="EMBL" id="GL870943">
    <property type="protein sequence ID" value="EGC40353.1"/>
    <property type="molecule type" value="Genomic_DNA"/>
</dbReference>
<dbReference type="AlphaFoldDB" id="F0Z6Q9"/>
<dbReference type="GO" id="GO:0004497">
    <property type="term" value="F:monooxygenase activity"/>
    <property type="evidence" value="ECO:0007669"/>
    <property type="project" value="UniProtKB-KW"/>
</dbReference>
<evidence type="ECO:0000256" key="3">
    <source>
        <dbReference type="ARBA" id="ARBA00010617"/>
    </source>
</evidence>
<organism evidence="14 15">
    <name type="scientific">Dictyostelium purpureum</name>
    <name type="common">Slime mold</name>
    <dbReference type="NCBI Taxonomy" id="5786"/>
    <lineage>
        <taxon>Eukaryota</taxon>
        <taxon>Amoebozoa</taxon>
        <taxon>Evosea</taxon>
        <taxon>Eumycetozoa</taxon>
        <taxon>Dictyostelia</taxon>
        <taxon>Dictyosteliales</taxon>
        <taxon>Dictyosteliaceae</taxon>
        <taxon>Dictyostelium</taxon>
    </lineage>
</organism>
<dbReference type="RefSeq" id="XP_003283104.1">
    <property type="nucleotide sequence ID" value="XM_003283056.1"/>
</dbReference>
<dbReference type="Proteomes" id="UP000001064">
    <property type="component" value="Unassembled WGS sequence"/>
</dbReference>
<dbReference type="Pfam" id="PF00067">
    <property type="entry name" value="p450"/>
    <property type="match status" value="1"/>
</dbReference>
<evidence type="ECO:0000256" key="11">
    <source>
        <dbReference type="ARBA" id="ARBA00023136"/>
    </source>
</evidence>
<dbReference type="PRINTS" id="PR00463">
    <property type="entry name" value="EP450I"/>
</dbReference>
<keyword evidence="5" id="KW-0812">Transmembrane</keyword>
<dbReference type="PANTHER" id="PTHR24303:SF11">
    <property type="entry name" value="CYTOCHROME P450 513A1-RELATED"/>
    <property type="match status" value="1"/>
</dbReference>
<comment type="cofactor">
    <cofactor evidence="1 12">
        <name>heme</name>
        <dbReference type="ChEBI" id="CHEBI:30413"/>
    </cofactor>
</comment>
<evidence type="ECO:0000256" key="12">
    <source>
        <dbReference type="PIRSR" id="PIRSR602401-1"/>
    </source>
</evidence>
<evidence type="ECO:0000256" key="7">
    <source>
        <dbReference type="ARBA" id="ARBA00022989"/>
    </source>
</evidence>
<evidence type="ECO:0000256" key="9">
    <source>
        <dbReference type="ARBA" id="ARBA00023004"/>
    </source>
</evidence>
<dbReference type="PRINTS" id="PR00385">
    <property type="entry name" value="P450"/>
</dbReference>
<dbReference type="GO" id="GO:0005506">
    <property type="term" value="F:iron ion binding"/>
    <property type="evidence" value="ECO:0007669"/>
    <property type="project" value="InterPro"/>
</dbReference>
<dbReference type="GO" id="GO:0016020">
    <property type="term" value="C:membrane"/>
    <property type="evidence" value="ECO:0007669"/>
    <property type="project" value="UniProtKB-SubCell"/>
</dbReference>
<dbReference type="PROSITE" id="PS00086">
    <property type="entry name" value="CYTOCHROME_P450"/>
    <property type="match status" value="1"/>
</dbReference>
<evidence type="ECO:0008006" key="16">
    <source>
        <dbReference type="Google" id="ProtNLM"/>
    </source>
</evidence>
<protein>
    <recommendedName>
        <fullName evidence="16">Cytochrome P450 family protein</fullName>
    </recommendedName>
</protein>
<keyword evidence="15" id="KW-1185">Reference proteome</keyword>
<proteinExistence type="inferred from homology"/>
<dbReference type="InterPro" id="IPR001128">
    <property type="entry name" value="Cyt_P450"/>
</dbReference>
<name>F0Z6Q9_DICPU</name>
<keyword evidence="4 12" id="KW-0349">Heme</keyword>
<gene>
    <name evidence="14" type="ORF">DICPUDRAFT_25344</name>
</gene>
<dbReference type="InterPro" id="IPR017972">
    <property type="entry name" value="Cyt_P450_CS"/>
</dbReference>
<reference evidence="15" key="1">
    <citation type="journal article" date="2011" name="Genome Biol.">
        <title>Comparative genomics of the social amoebae Dictyostelium discoideum and Dictyostelium purpureum.</title>
        <authorList>
            <consortium name="US DOE Joint Genome Institute (JGI-PGF)"/>
            <person name="Sucgang R."/>
            <person name="Kuo A."/>
            <person name="Tian X."/>
            <person name="Salerno W."/>
            <person name="Parikh A."/>
            <person name="Feasley C.L."/>
            <person name="Dalin E."/>
            <person name="Tu H."/>
            <person name="Huang E."/>
            <person name="Barry K."/>
            <person name="Lindquist E."/>
            <person name="Shapiro H."/>
            <person name="Bruce D."/>
            <person name="Schmutz J."/>
            <person name="Salamov A."/>
            <person name="Fey P."/>
            <person name="Gaudet P."/>
            <person name="Anjard C."/>
            <person name="Babu M.M."/>
            <person name="Basu S."/>
            <person name="Bushmanova Y."/>
            <person name="van der Wel H."/>
            <person name="Katoh-Kurasawa M."/>
            <person name="Dinh C."/>
            <person name="Coutinho P.M."/>
            <person name="Saito T."/>
            <person name="Elias M."/>
            <person name="Schaap P."/>
            <person name="Kay R.R."/>
            <person name="Henrissat B."/>
            <person name="Eichinger L."/>
            <person name="Rivero F."/>
            <person name="Putnam N.H."/>
            <person name="West C.M."/>
            <person name="Loomis W.F."/>
            <person name="Chisholm R.L."/>
            <person name="Shaulsky G."/>
            <person name="Strassmann J.E."/>
            <person name="Queller D.C."/>
            <person name="Kuspa A."/>
            <person name="Grigoriev I.V."/>
        </authorList>
    </citation>
    <scope>NUCLEOTIDE SEQUENCE [LARGE SCALE GENOMIC DNA]</scope>
    <source>
        <strain evidence="15">QSDP1</strain>
    </source>
</reference>
<dbReference type="SUPFAM" id="SSF48264">
    <property type="entry name" value="Cytochrome P450"/>
    <property type="match status" value="1"/>
</dbReference>
<dbReference type="GO" id="GO:0016705">
    <property type="term" value="F:oxidoreductase activity, acting on paired donors, with incorporation or reduction of molecular oxygen"/>
    <property type="evidence" value="ECO:0007669"/>
    <property type="project" value="InterPro"/>
</dbReference>
<dbReference type="eggNOG" id="KOG0156">
    <property type="taxonomic scope" value="Eukaryota"/>
</dbReference>
<keyword evidence="7" id="KW-1133">Transmembrane helix</keyword>